<dbReference type="PANTHER" id="PTHR42951">
    <property type="entry name" value="METALLO-BETA-LACTAMASE DOMAIN-CONTAINING"/>
    <property type="match status" value="1"/>
</dbReference>
<reference evidence="2" key="1">
    <citation type="submission" date="2022-10" db="EMBL/GenBank/DDBJ databases">
        <title>Culturing micro-colonial fungi from biological soil crusts in the Mojave desert and describing Neophaeococcomyces mojavensis, and introducing the new genera and species Taxawa tesnikishii.</title>
        <authorList>
            <person name="Kurbessoian T."/>
            <person name="Stajich J.E."/>
        </authorList>
    </citation>
    <scope>NUCLEOTIDE SEQUENCE</scope>
    <source>
        <strain evidence="2">TK_41</strain>
    </source>
</reference>
<dbReference type="PANTHER" id="PTHR42951:SF14">
    <property type="entry name" value="METALLO-BETA-LACTAMASE SUPERFAMILY PROTEIN"/>
    <property type="match status" value="1"/>
</dbReference>
<keyword evidence="3" id="KW-1185">Reference proteome</keyword>
<organism evidence="2 3">
    <name type="scientific">Cladophialophora chaetospira</name>
    <dbReference type="NCBI Taxonomy" id="386627"/>
    <lineage>
        <taxon>Eukaryota</taxon>
        <taxon>Fungi</taxon>
        <taxon>Dikarya</taxon>
        <taxon>Ascomycota</taxon>
        <taxon>Pezizomycotina</taxon>
        <taxon>Eurotiomycetes</taxon>
        <taxon>Chaetothyriomycetidae</taxon>
        <taxon>Chaetothyriales</taxon>
        <taxon>Herpotrichiellaceae</taxon>
        <taxon>Cladophialophora</taxon>
    </lineage>
</organism>
<feature type="domain" description="Metallo-beta-lactamase" evidence="1">
    <location>
        <begin position="33"/>
        <end position="225"/>
    </location>
</feature>
<dbReference type="InterPro" id="IPR036866">
    <property type="entry name" value="RibonucZ/Hydroxyglut_hydro"/>
</dbReference>
<protein>
    <recommendedName>
        <fullName evidence="1">Metallo-beta-lactamase domain-containing protein</fullName>
    </recommendedName>
</protein>
<dbReference type="SUPFAM" id="SSF56281">
    <property type="entry name" value="Metallo-hydrolase/oxidoreductase"/>
    <property type="match status" value="1"/>
</dbReference>
<dbReference type="Gene3D" id="3.60.15.10">
    <property type="entry name" value="Ribonuclease Z/Hydroxyacylglutathione hydrolase-like"/>
    <property type="match status" value="1"/>
</dbReference>
<evidence type="ECO:0000313" key="2">
    <source>
        <dbReference type="EMBL" id="KAJ9608390.1"/>
    </source>
</evidence>
<dbReference type="Proteomes" id="UP001172673">
    <property type="component" value="Unassembled WGS sequence"/>
</dbReference>
<dbReference type="SMART" id="SM00849">
    <property type="entry name" value="Lactamase_B"/>
    <property type="match status" value="1"/>
</dbReference>
<accession>A0AA38X7P1</accession>
<dbReference type="CDD" id="cd07739">
    <property type="entry name" value="metallo-hydrolase-like_MBL-fold"/>
    <property type="match status" value="1"/>
</dbReference>
<comment type="caution">
    <text evidence="2">The sequence shown here is derived from an EMBL/GenBank/DDBJ whole genome shotgun (WGS) entry which is preliminary data.</text>
</comment>
<gene>
    <name evidence="2" type="ORF">H2200_007378</name>
</gene>
<sequence length="293" mass="32169">MASKLRADLHVTPLIPIATPKPLPFGIPQTWSHMATTLIHGDKEAVLVDPPLTKHQADDLAKWIKSVIPNKILKTIFITHGHGDHYFALGPLLEHFPHARVVATPATIAHMAQQEESEFYASWWVASFPDQLSKPAPGLVKPLNGDLTIDLEGHKLRVVEAGHSDTHDSSFLHVPSLDLVVAGDICYNELHQWLVEATTAEKRGAWVAALRKLAALKPASVIASHKRPGAVDGINNVYSTIEYIETFGELKAQSKSAEEQFHKMIERYPARINPIILWLGCQANFAGGAPLGD</sequence>
<dbReference type="EMBL" id="JAPDRK010000010">
    <property type="protein sequence ID" value="KAJ9608390.1"/>
    <property type="molecule type" value="Genomic_DNA"/>
</dbReference>
<dbReference type="Pfam" id="PF00753">
    <property type="entry name" value="Lactamase_B"/>
    <property type="match status" value="1"/>
</dbReference>
<dbReference type="AlphaFoldDB" id="A0AA38X7P1"/>
<proteinExistence type="predicted"/>
<evidence type="ECO:0000313" key="3">
    <source>
        <dbReference type="Proteomes" id="UP001172673"/>
    </source>
</evidence>
<dbReference type="InterPro" id="IPR050855">
    <property type="entry name" value="NDM-1-like"/>
</dbReference>
<evidence type="ECO:0000259" key="1">
    <source>
        <dbReference type="SMART" id="SM00849"/>
    </source>
</evidence>
<name>A0AA38X7P1_9EURO</name>
<dbReference type="InterPro" id="IPR001279">
    <property type="entry name" value="Metallo-B-lactamas"/>
</dbReference>